<dbReference type="InParanoid" id="U5DRV7"/>
<dbReference type="AlphaFoldDB" id="U5DRV7"/>
<dbReference type="InterPro" id="IPR044505">
    <property type="entry name" value="GlgX_Isoamylase_N_E_set"/>
</dbReference>
<evidence type="ECO:0000259" key="2">
    <source>
        <dbReference type="SMART" id="SM00642"/>
    </source>
</evidence>
<dbReference type="STRING" id="582515.KR51_00009470"/>
<dbReference type="GO" id="GO:0016798">
    <property type="term" value="F:hydrolase activity, acting on glycosyl bonds"/>
    <property type="evidence" value="ECO:0007669"/>
    <property type="project" value="UniProtKB-KW"/>
</dbReference>
<keyword evidence="3" id="KW-0378">Hydrolase</keyword>
<gene>
    <name evidence="3" type="ORF">KR51_00009470</name>
</gene>
<dbReference type="PANTHER" id="PTHR43002">
    <property type="entry name" value="GLYCOGEN DEBRANCHING ENZYME"/>
    <property type="match status" value="1"/>
</dbReference>
<dbReference type="EMBL" id="ASSJ01000021">
    <property type="protein sequence ID" value="ERN42420.1"/>
    <property type="molecule type" value="Genomic_DNA"/>
</dbReference>
<dbReference type="RefSeq" id="WP_022605170.1">
    <property type="nucleotide sequence ID" value="NZ_ASSJ01000021.1"/>
</dbReference>
<dbReference type="CDD" id="cd11326">
    <property type="entry name" value="AmyAc_Glg_debranch"/>
    <property type="match status" value="1"/>
</dbReference>
<dbReference type="eggNOG" id="COG1523">
    <property type="taxonomic scope" value="Bacteria"/>
</dbReference>
<feature type="domain" description="Glycosyl hydrolase family 13 catalytic" evidence="2">
    <location>
        <begin position="222"/>
        <end position="665"/>
    </location>
</feature>
<dbReference type="Pfam" id="PF00128">
    <property type="entry name" value="Alpha-amylase"/>
    <property type="match status" value="1"/>
</dbReference>
<name>U5DRV7_9CHRO</name>
<keyword evidence="4" id="KW-1185">Reference proteome</keyword>
<protein>
    <submittedName>
        <fullName evidence="3">Type II secretory pathway, pullulanase PulA</fullName>
        <ecNumber evidence="3">3.2.1.-</ecNumber>
    </submittedName>
</protein>
<sequence length="788" mass="87817">MLTSDRFVTVAPAEPTAWATATDPLGTHFLANGTVSFAIYSRNATRVLLELYAHPTGIDAEFSCWLQCNLRDDIWRARLSGIPPGTYYAYRCWGRNWPYDPAWQRGNSRAGFRRDFNANGDRFNPNKVLFDPYTRELSHDPETPELLAAGEDGRIYQTGEGLYRGIPRREIDTGRWAAKGIVLAPDTTSFGTKPHLPPERAIVYEAHVRGLTKHPSASRLSQILALSNITGSEAIADVPPDCRGTYAGAAYMAPYLKLLGFTAIELLPVHEIPNDCNPSDRPGGNYWGYMTLAYFAPDRRYARDRSPGGPTREFKQMVKAFHDQGIEVYLDVVYNHSGEGGHPDGDPNTTGFVTLGGFDASAYYQLTNAGTLVDGATGCGNQLNFSSRAACHLVLDSLRYWLAEMGIDGFRFDLAPVLGRAPTDCRGEDWDCQRRFFPLHDLLQDIRKLGEEFDAEVIAEAWDLWGYEVGHFPPGWGEWNGRYRDAVRRFLRGDGIATQFANMVNGDYDAFADQGGPHRSLDFIVAHDGFTLLDLVSYNSKHNDAPWPFGPADGGSDTNLSWDSGGDKSLRRQQLRNFWTVLFLSRGVPMCVMGDEFGRTQNGNNNPYNIDSVATWNNYDAIATHAPTAIPTGDCGTYHDNFGTAATPPACNPLFHFARYLTHFRQLHPALQQAIYADFVLDAGEDVTYLFRAADGRSPLQEHARCVWLRIDGSEVGDRDFLVAINMHFEPVVFHVPIESETQIWVRRIDTAAWAEPECNYWQGATAVIRGSYGVHPHAIAVLEEVAP</sequence>
<evidence type="ECO:0000313" key="3">
    <source>
        <dbReference type="EMBL" id="ERN42420.1"/>
    </source>
</evidence>
<dbReference type="Gene3D" id="2.60.40.10">
    <property type="entry name" value="Immunoglobulins"/>
    <property type="match status" value="1"/>
</dbReference>
<dbReference type="InterPro" id="IPR006047">
    <property type="entry name" value="GH13_cat_dom"/>
</dbReference>
<comment type="caution">
    <text evidence="3">The sequence shown here is derived from an EMBL/GenBank/DDBJ whole genome shotgun (WGS) entry which is preliminary data.</text>
</comment>
<dbReference type="Pfam" id="PF21331">
    <property type="entry name" value="Isoamylase_C"/>
    <property type="match status" value="1"/>
</dbReference>
<dbReference type="InterPro" id="IPR013780">
    <property type="entry name" value="Glyco_hydro_b"/>
</dbReference>
<dbReference type="Gene3D" id="2.60.40.1180">
    <property type="entry name" value="Golgi alpha-mannosidase II"/>
    <property type="match status" value="1"/>
</dbReference>
<dbReference type="SUPFAM" id="SSF51011">
    <property type="entry name" value="Glycosyl hydrolase domain"/>
    <property type="match status" value="1"/>
</dbReference>
<dbReference type="SMART" id="SM00642">
    <property type="entry name" value="Aamy"/>
    <property type="match status" value="1"/>
</dbReference>
<dbReference type="InterPro" id="IPR014756">
    <property type="entry name" value="Ig_E-set"/>
</dbReference>
<comment type="similarity">
    <text evidence="1">Belongs to the glycosyl hydrolase 13 family.</text>
</comment>
<accession>U5DRV7</accession>
<dbReference type="SUPFAM" id="SSF51445">
    <property type="entry name" value="(Trans)glycosidases"/>
    <property type="match status" value="1"/>
</dbReference>
<dbReference type="InterPro" id="IPR013783">
    <property type="entry name" value="Ig-like_fold"/>
</dbReference>
<dbReference type="InterPro" id="IPR017853">
    <property type="entry name" value="GH"/>
</dbReference>
<reference evidence="3 4" key="1">
    <citation type="submission" date="2013-05" db="EMBL/GenBank/DDBJ databases">
        <title>Draft genome sequence of Rubidibacter lacunae KORDI 51-2.</title>
        <authorList>
            <person name="Choi D.H."/>
            <person name="Noh J.H."/>
            <person name="Kwon K.-K."/>
            <person name="Lee J.-H."/>
            <person name="Ryu J.-Y."/>
        </authorList>
    </citation>
    <scope>NUCLEOTIDE SEQUENCE [LARGE SCALE GENOMIC DNA]</scope>
    <source>
        <strain evidence="3 4">KORDI 51-2</strain>
    </source>
</reference>
<dbReference type="Proteomes" id="UP000016960">
    <property type="component" value="Unassembled WGS sequence"/>
</dbReference>
<evidence type="ECO:0000313" key="4">
    <source>
        <dbReference type="Proteomes" id="UP000016960"/>
    </source>
</evidence>
<dbReference type="EC" id="3.2.1.-" evidence="3"/>
<dbReference type="PATRIC" id="fig|582515.4.peg.1057"/>
<keyword evidence="3" id="KW-0326">Glycosidase</keyword>
<evidence type="ECO:0000256" key="1">
    <source>
        <dbReference type="ARBA" id="ARBA00008061"/>
    </source>
</evidence>
<dbReference type="SUPFAM" id="SSF81296">
    <property type="entry name" value="E set domains"/>
    <property type="match status" value="1"/>
</dbReference>
<proteinExistence type="inferred from homology"/>
<dbReference type="FunCoup" id="U5DRV7">
    <property type="interactions" value="152"/>
</dbReference>
<organism evidence="3 4">
    <name type="scientific">Rubidibacter lacunae KORDI 51-2</name>
    <dbReference type="NCBI Taxonomy" id="582515"/>
    <lineage>
        <taxon>Bacteria</taxon>
        <taxon>Bacillati</taxon>
        <taxon>Cyanobacteriota</taxon>
        <taxon>Cyanophyceae</taxon>
        <taxon>Oscillatoriophycideae</taxon>
        <taxon>Chroococcales</taxon>
        <taxon>Aphanothecaceae</taxon>
        <taxon>Rubidibacter</taxon>
    </lineage>
</organism>
<dbReference type="Gene3D" id="3.20.20.80">
    <property type="entry name" value="Glycosidases"/>
    <property type="match status" value="1"/>
</dbReference>
<dbReference type="OrthoDB" id="9761875at2"/>
<dbReference type="CDD" id="cd02856">
    <property type="entry name" value="E_set_GDE_Isoamylase_N"/>
    <property type="match status" value="1"/>
</dbReference>
<dbReference type="GO" id="GO:0005975">
    <property type="term" value="P:carbohydrate metabolic process"/>
    <property type="evidence" value="ECO:0007669"/>
    <property type="project" value="InterPro"/>
</dbReference>
<dbReference type="InterPro" id="IPR048644">
    <property type="entry name" value="Isoamylase_C"/>
</dbReference>